<gene>
    <name evidence="3" type="ORF">GSTUAT00004589001</name>
</gene>
<feature type="domain" description="Spermatogenesis-associated protein 20-like TRX" evidence="2">
    <location>
        <begin position="60"/>
        <end position="227"/>
    </location>
</feature>
<dbReference type="EMBL" id="LN891025">
    <property type="protein sequence ID" value="CUS11312.1"/>
    <property type="molecule type" value="Genomic_DNA"/>
</dbReference>
<evidence type="ECO:0000256" key="1">
    <source>
        <dbReference type="SAM" id="MobiDB-lite"/>
    </source>
</evidence>
<proteinExistence type="predicted"/>
<dbReference type="InterPro" id="IPR024705">
    <property type="entry name" value="Ssp411"/>
</dbReference>
<dbReference type="SUPFAM" id="SSF52833">
    <property type="entry name" value="Thioredoxin-like"/>
    <property type="match status" value="1"/>
</dbReference>
<organism evidence="3 4">
    <name type="scientific">Tuber aestivum</name>
    <name type="common">summer truffle</name>
    <dbReference type="NCBI Taxonomy" id="59557"/>
    <lineage>
        <taxon>Eukaryota</taxon>
        <taxon>Fungi</taxon>
        <taxon>Dikarya</taxon>
        <taxon>Ascomycota</taxon>
        <taxon>Pezizomycotina</taxon>
        <taxon>Pezizomycetes</taxon>
        <taxon>Pezizales</taxon>
        <taxon>Tuberaceae</taxon>
        <taxon>Tuber</taxon>
    </lineage>
</organism>
<sequence>MASKSAAKTVALPTPISASSGGKASSSVVVGKGGAGSGSAESEASEEASGAEDKLGLKPNQLLKSQSPYVRGHAHNPVRWQLWNEETLELAKKNNRIVFVSIGYAACHCKYTTIVMERESFENEEIAKVLNENFIPIKIDREERPDIDRIYMNFVQATTGSGGWPLSVFLTPDLQPVFGGTYWPGPSAVGGMKDQLGFLEVLGKIANVWKEQHERCVASASDILNQLKEFADEGLKGTGGEPGDGLELDLLEEAYQHFTTRYDRSYGGFGNAPKFPTPVNLAFLLRLGTFPATVQDIVGEMECENAKSMVITTLQGMAKGGIHDHIGHGFSRYSVTANWNLPHFEKMLYDQAQLLSIYIDAWLVTKSPAMLEAANDIAEYMCLDALKSPDGGFYSSEDADSLYRKADTEKREGAFYVWTRKEFDVILGEQEASICARYWNVHRDGNVDPANDPHDEFIAQNVLSVASTPEKLSKMYGMSAERITSIINVARQKLLQHRLKERPRPNLDDKIITSWNGLAIAALAKAAGALESTDPRRAQLCRKNAEEAISFIRKNLYDEETGILKRVYREGPGGTDGFADDYAFLISGLLCMYEATFDVEYLQWADALQQKQIDIFWDAENGGFFSTSEEASDLILRLKDGEFWVSILSRTVADGHLGLDSQEPSTNGVSANNLFRLGTLLGDSKLEEYAQQTCSAFATELLQHPFLFSSLMPAIVASNLGMRSVVLAGDPKDPTLEKHLKTLRSKLLTNTTLVQLDPARKDSLEWLLNRNDLHKELLKVATTDGGKPVVQVCEGTKCLDAFDMGDIESALEELG</sequence>
<dbReference type="AlphaFoldDB" id="A0A292PUN1"/>
<dbReference type="InterPro" id="IPR012341">
    <property type="entry name" value="6hp_glycosidase-like_sf"/>
</dbReference>
<dbReference type="GO" id="GO:0005975">
    <property type="term" value="P:carbohydrate metabolic process"/>
    <property type="evidence" value="ECO:0007669"/>
    <property type="project" value="InterPro"/>
</dbReference>
<dbReference type="Pfam" id="PF03190">
    <property type="entry name" value="Thioredox_DsbH"/>
    <property type="match status" value="1"/>
</dbReference>
<dbReference type="InterPro" id="IPR004879">
    <property type="entry name" value="Ssp411-like_TRX"/>
</dbReference>
<dbReference type="Proteomes" id="UP001412239">
    <property type="component" value="Unassembled WGS sequence"/>
</dbReference>
<dbReference type="Gene3D" id="1.50.10.10">
    <property type="match status" value="1"/>
</dbReference>
<accession>A0A292PUN1</accession>
<evidence type="ECO:0000313" key="3">
    <source>
        <dbReference type="EMBL" id="CUS11312.1"/>
    </source>
</evidence>
<name>A0A292PUN1_9PEZI</name>
<protein>
    <recommendedName>
        <fullName evidence="2">Spermatogenesis-associated protein 20-like TRX domain-containing protein</fullName>
    </recommendedName>
</protein>
<feature type="compositionally biased region" description="Low complexity" evidence="1">
    <location>
        <begin position="17"/>
        <end position="30"/>
    </location>
</feature>
<feature type="region of interest" description="Disordered" evidence="1">
    <location>
        <begin position="1"/>
        <end position="57"/>
    </location>
</feature>
<keyword evidence="4" id="KW-1185">Reference proteome</keyword>
<dbReference type="Gene3D" id="3.40.30.10">
    <property type="entry name" value="Glutaredoxin"/>
    <property type="match status" value="1"/>
</dbReference>
<reference evidence="3" key="1">
    <citation type="submission" date="2015-10" db="EMBL/GenBank/DDBJ databases">
        <authorList>
            <person name="Regsiter A."/>
            <person name="william w."/>
        </authorList>
    </citation>
    <scope>NUCLEOTIDE SEQUENCE</scope>
    <source>
        <strain evidence="3">Montdore</strain>
    </source>
</reference>
<dbReference type="PANTHER" id="PTHR42899">
    <property type="entry name" value="SPERMATOGENESIS-ASSOCIATED PROTEIN 20"/>
    <property type="match status" value="1"/>
</dbReference>
<dbReference type="GO" id="GO:0003824">
    <property type="term" value="F:catalytic activity"/>
    <property type="evidence" value="ECO:0007669"/>
    <property type="project" value="UniProtKB-ARBA"/>
</dbReference>
<dbReference type="InterPro" id="IPR008928">
    <property type="entry name" value="6-hairpin_glycosidase_sf"/>
</dbReference>
<dbReference type="InterPro" id="IPR036249">
    <property type="entry name" value="Thioredoxin-like_sf"/>
</dbReference>
<evidence type="ECO:0000313" key="4">
    <source>
        <dbReference type="Proteomes" id="UP001412239"/>
    </source>
</evidence>
<dbReference type="SUPFAM" id="SSF48208">
    <property type="entry name" value="Six-hairpin glycosidases"/>
    <property type="match status" value="1"/>
</dbReference>
<dbReference type="CDD" id="cd02955">
    <property type="entry name" value="SSP411"/>
    <property type="match status" value="1"/>
</dbReference>
<dbReference type="PANTHER" id="PTHR42899:SF1">
    <property type="entry name" value="SPERMATOGENESIS-ASSOCIATED PROTEIN 20"/>
    <property type="match status" value="1"/>
</dbReference>
<dbReference type="PIRSF" id="PIRSF006402">
    <property type="entry name" value="UCP006402_thioredoxin"/>
    <property type="match status" value="1"/>
</dbReference>
<evidence type="ECO:0000259" key="2">
    <source>
        <dbReference type="Pfam" id="PF03190"/>
    </source>
</evidence>